<dbReference type="Proteomes" id="UP001472677">
    <property type="component" value="Unassembled WGS sequence"/>
</dbReference>
<feature type="region of interest" description="Disordered" evidence="1">
    <location>
        <begin position="1"/>
        <end position="39"/>
    </location>
</feature>
<comment type="caution">
    <text evidence="2">The sequence shown here is derived from an EMBL/GenBank/DDBJ whole genome shotgun (WGS) entry which is preliminary data.</text>
</comment>
<name>A0ABR2G0Q6_9ROSI</name>
<evidence type="ECO:0000256" key="1">
    <source>
        <dbReference type="SAM" id="MobiDB-lite"/>
    </source>
</evidence>
<accession>A0ABR2G0Q6</accession>
<organism evidence="2 3">
    <name type="scientific">Hibiscus sabdariffa</name>
    <name type="common">roselle</name>
    <dbReference type="NCBI Taxonomy" id="183260"/>
    <lineage>
        <taxon>Eukaryota</taxon>
        <taxon>Viridiplantae</taxon>
        <taxon>Streptophyta</taxon>
        <taxon>Embryophyta</taxon>
        <taxon>Tracheophyta</taxon>
        <taxon>Spermatophyta</taxon>
        <taxon>Magnoliopsida</taxon>
        <taxon>eudicotyledons</taxon>
        <taxon>Gunneridae</taxon>
        <taxon>Pentapetalae</taxon>
        <taxon>rosids</taxon>
        <taxon>malvids</taxon>
        <taxon>Malvales</taxon>
        <taxon>Malvaceae</taxon>
        <taxon>Malvoideae</taxon>
        <taxon>Hibiscus</taxon>
    </lineage>
</organism>
<proteinExistence type="predicted"/>
<dbReference type="EMBL" id="JBBPBM010000004">
    <property type="protein sequence ID" value="KAK8589859.1"/>
    <property type="molecule type" value="Genomic_DNA"/>
</dbReference>
<gene>
    <name evidence="2" type="ORF">V6N12_024249</name>
</gene>
<reference evidence="2 3" key="1">
    <citation type="journal article" date="2024" name="G3 (Bethesda)">
        <title>Genome assembly of Hibiscus sabdariffa L. provides insights into metabolisms of medicinal natural products.</title>
        <authorList>
            <person name="Kim T."/>
        </authorList>
    </citation>
    <scope>NUCLEOTIDE SEQUENCE [LARGE SCALE GENOMIC DNA]</scope>
    <source>
        <strain evidence="2">TK-2024</strain>
        <tissue evidence="2">Old leaves</tissue>
    </source>
</reference>
<protein>
    <submittedName>
        <fullName evidence="2">Uncharacterized protein</fullName>
    </submittedName>
</protein>
<sequence>MKIEGRPTVGDASAARKGVGNGCEGGGRSKEQRVNARGRVKLGTRRRRLRSMGPTTPTSTMSSLRIEAAIFACLVTDRYGGVEAPRMIGCGGRNQMEDALAAVQKEQSSNGGGQP</sequence>
<evidence type="ECO:0000313" key="3">
    <source>
        <dbReference type="Proteomes" id="UP001472677"/>
    </source>
</evidence>
<keyword evidence="3" id="KW-1185">Reference proteome</keyword>
<evidence type="ECO:0000313" key="2">
    <source>
        <dbReference type="EMBL" id="KAK8589859.1"/>
    </source>
</evidence>